<keyword evidence="3" id="KW-0472">Membrane</keyword>
<dbReference type="EC" id="2.7.7.49" evidence="1"/>
<dbReference type="PANTHER" id="PTHR37984">
    <property type="entry name" value="PROTEIN CBG26694"/>
    <property type="match status" value="1"/>
</dbReference>
<feature type="region of interest" description="Disordered" evidence="2">
    <location>
        <begin position="613"/>
        <end position="638"/>
    </location>
</feature>
<accession>A0A7R8YX50</accession>
<feature type="region of interest" description="Disordered" evidence="2">
    <location>
        <begin position="694"/>
        <end position="713"/>
    </location>
</feature>
<dbReference type="GO" id="GO:0003964">
    <property type="term" value="F:RNA-directed DNA polymerase activity"/>
    <property type="evidence" value="ECO:0007669"/>
    <property type="project" value="UniProtKB-EC"/>
</dbReference>
<evidence type="ECO:0000256" key="3">
    <source>
        <dbReference type="SAM" id="Phobius"/>
    </source>
</evidence>
<feature type="compositionally biased region" description="Low complexity" evidence="2">
    <location>
        <begin position="825"/>
        <end position="845"/>
    </location>
</feature>
<dbReference type="EMBL" id="LR899011">
    <property type="protein sequence ID" value="CAD7085440.1"/>
    <property type="molecule type" value="Genomic_DNA"/>
</dbReference>
<dbReference type="Gene3D" id="3.30.420.10">
    <property type="entry name" value="Ribonuclease H-like superfamily/Ribonuclease H"/>
    <property type="match status" value="1"/>
</dbReference>
<keyword evidence="3" id="KW-0812">Transmembrane</keyword>
<evidence type="ECO:0000256" key="2">
    <source>
        <dbReference type="SAM" id="MobiDB-lite"/>
    </source>
</evidence>
<feature type="compositionally biased region" description="Polar residues" evidence="2">
    <location>
        <begin position="624"/>
        <end position="638"/>
    </location>
</feature>
<reference evidence="5 6" key="1">
    <citation type="submission" date="2020-11" db="EMBL/GenBank/DDBJ databases">
        <authorList>
            <person name="Wallbank WR R."/>
            <person name="Pardo Diaz C."/>
            <person name="Kozak K."/>
            <person name="Martin S."/>
            <person name="Jiggins C."/>
            <person name="Moest M."/>
            <person name="Warren A I."/>
            <person name="Generalovic N T."/>
            <person name="Byers J.R.P. K."/>
            <person name="Montejo-Kovacevich G."/>
            <person name="Yen C E."/>
        </authorList>
    </citation>
    <scope>NUCLEOTIDE SEQUENCE [LARGE SCALE GENOMIC DNA]</scope>
</reference>
<sequence>MDSVYGSKKYFQSLSGRSDVFRGPSCRALTNDYSYNNTLGRHSPIGPYMHMSKQTAYSTDLSLNSQYGYNTWGTMTDIRNITPTLYPSKRRHKFRSFSIILTTAALIVLLAVLSIGALAFYFSGFKPNVDESMMMFEGSFQIQKGDLYSSGLKNNQSSIFRQKSDFYRRFIERSLSDNDLPLSKLDIRGFGEGPLIDVQFVMLLDMRNIPQNIHSVEDHIRNSLFLETNSVKSLYKFIRIEPDSVRVKRITGENMNRLVPTLQRQEPTDKQSHFEKKLSKTASRNIEKGIPKHVTTHQPKWQKNDGEPDVDVENAPVIQGSFEGSFEITKTDADITAKKASPTKSFSPYLKQTTASIGLRSKTKKTKVDKITTTTPFPSTTVPITTTIEVTTTSTTTTTTTAPTTTATTTTTANIQTTTNTQPTTSRNTTTEGNDTASQIFDLESAPDSNVSIPPKLDLSLFTSAPILDTKPWHPIQPSNSHYSLHNYGTPARPGYNVVVPAGIESGLIPRNKIQITEQPTNSPNKAVFYQSFTNPVFMPDTSGIEKLGSTDVRPYPIPVPLIDDVVAPNVKPVLPMHKYTNNLNYEQEPVNQTEPRTPSHFTQASENNGTAEHDIEEDEAHNETTTESEVINTHPNTDTTIYSEIGEILLDLLQPSDNDTRNDKVEERIVEVETEKPHFLNIKDLVLNKTKSNEHSTTKVPSAVGTKNKLSSPGIMDDEMLFPAHTKYDPNDQTSHHVPLKKTYNDTLQALIVENQASSNISLKMKDLKRNSSEDIENITLIFDTLSSKLGITPNFPTKEPPFSTSSQQKIKNDQKYLSNLQQTTKRTTSTTTTPFPPTSARTSQSPDQSSEPENIVGEAEVEVVDPTKYEEMLSSQSVSNIATIHSGKEELNDHIHIREGIVNTCKHQIILVKEKQKELKTVHKNRHIYIDEIDLNSENLTTEILKRNLPEKGKIGIYSELPYSIYNKLQILIVKLFSNNLKLHFIKYSKRAIDLLDQEQTLKIIKKEHEENKHLGVNKTYDNLKGKYYFPKLEKLINEYIDNCETCGKTKYDRKPYKIKFEISETPNDVNEIVIMDIYMTKNKNYFTTFDKFSKYLHIKYTLDKNPITLIKLIQEYITTFGKPKKVIFDNAFDEVFNFQEIEFEKFLTFDYGLAICGEFTDDEIVTAVLPLPNEEAEECEEEESEINQRDLTTEDARNALDVIKCVFLKKGSLSDGVVKSITELDCALNMITYTGVFSLVQLPGTRQVTTVERSVPKADC</sequence>
<organism evidence="5 6">
    <name type="scientific">Hermetia illucens</name>
    <name type="common">Black soldier fly</name>
    <dbReference type="NCBI Taxonomy" id="343691"/>
    <lineage>
        <taxon>Eukaryota</taxon>
        <taxon>Metazoa</taxon>
        <taxon>Ecdysozoa</taxon>
        <taxon>Arthropoda</taxon>
        <taxon>Hexapoda</taxon>
        <taxon>Insecta</taxon>
        <taxon>Pterygota</taxon>
        <taxon>Neoptera</taxon>
        <taxon>Endopterygota</taxon>
        <taxon>Diptera</taxon>
        <taxon>Brachycera</taxon>
        <taxon>Stratiomyomorpha</taxon>
        <taxon>Stratiomyidae</taxon>
        <taxon>Hermetiinae</taxon>
        <taxon>Hermetia</taxon>
    </lineage>
</organism>
<dbReference type="InterPro" id="IPR041588">
    <property type="entry name" value="Integrase_H2C2"/>
</dbReference>
<evidence type="ECO:0000259" key="4">
    <source>
        <dbReference type="PROSITE" id="PS50994"/>
    </source>
</evidence>
<evidence type="ECO:0000313" key="6">
    <source>
        <dbReference type="Proteomes" id="UP000594454"/>
    </source>
</evidence>
<keyword evidence="3" id="KW-1133">Transmembrane helix</keyword>
<evidence type="ECO:0000256" key="1">
    <source>
        <dbReference type="ARBA" id="ARBA00012493"/>
    </source>
</evidence>
<dbReference type="PANTHER" id="PTHR37984:SF5">
    <property type="entry name" value="PROTEIN NYNRIN-LIKE"/>
    <property type="match status" value="1"/>
</dbReference>
<dbReference type="GO" id="GO:0003676">
    <property type="term" value="F:nucleic acid binding"/>
    <property type="evidence" value="ECO:0007669"/>
    <property type="project" value="InterPro"/>
</dbReference>
<feature type="region of interest" description="Disordered" evidence="2">
    <location>
        <begin position="823"/>
        <end position="862"/>
    </location>
</feature>
<dbReference type="InterPro" id="IPR050951">
    <property type="entry name" value="Retrovirus_Pol_polyprotein"/>
</dbReference>
<keyword evidence="6" id="KW-1185">Reference proteome</keyword>
<feature type="transmembrane region" description="Helical" evidence="3">
    <location>
        <begin position="99"/>
        <end position="122"/>
    </location>
</feature>
<name>A0A7R8YX50_HERIL</name>
<evidence type="ECO:0000313" key="5">
    <source>
        <dbReference type="EMBL" id="CAD7085440.1"/>
    </source>
</evidence>
<gene>
    <name evidence="5" type="ORF">HERILL_LOCUS8284</name>
</gene>
<dbReference type="InterPro" id="IPR001584">
    <property type="entry name" value="Integrase_cat-core"/>
</dbReference>
<dbReference type="InterPro" id="IPR036397">
    <property type="entry name" value="RNaseH_sf"/>
</dbReference>
<dbReference type="Proteomes" id="UP000594454">
    <property type="component" value="Chromosome 3"/>
</dbReference>
<dbReference type="Pfam" id="PF17921">
    <property type="entry name" value="Integrase_H2C2"/>
    <property type="match status" value="1"/>
</dbReference>
<protein>
    <recommendedName>
        <fullName evidence="1">RNA-directed DNA polymerase</fullName>
        <ecNumber evidence="1">2.7.7.49</ecNumber>
    </recommendedName>
</protein>
<proteinExistence type="predicted"/>
<dbReference type="AlphaFoldDB" id="A0A7R8YX50"/>
<dbReference type="GO" id="GO:0015074">
    <property type="term" value="P:DNA integration"/>
    <property type="evidence" value="ECO:0007669"/>
    <property type="project" value="InterPro"/>
</dbReference>
<dbReference type="InParanoid" id="A0A7R8YX50"/>
<dbReference type="OrthoDB" id="6411962at2759"/>
<dbReference type="Gene3D" id="1.10.340.70">
    <property type="match status" value="1"/>
</dbReference>
<dbReference type="PROSITE" id="PS50994">
    <property type="entry name" value="INTEGRASE"/>
    <property type="match status" value="1"/>
</dbReference>
<feature type="region of interest" description="Disordered" evidence="2">
    <location>
        <begin position="794"/>
        <end position="813"/>
    </location>
</feature>
<feature type="compositionally biased region" description="Polar residues" evidence="2">
    <location>
        <begin position="804"/>
        <end position="813"/>
    </location>
</feature>
<feature type="domain" description="Integrase catalytic" evidence="4">
    <location>
        <begin position="1065"/>
        <end position="1150"/>
    </location>
</feature>